<dbReference type="AlphaFoldDB" id="A0A315ZVF1"/>
<dbReference type="OrthoDB" id="9795763at2"/>
<dbReference type="EMBL" id="QGDQ01000025">
    <property type="protein sequence ID" value="PWJ49586.1"/>
    <property type="molecule type" value="Genomic_DNA"/>
</dbReference>
<sequence>MTRVKVEVSVPDSHVEVVLAALHEAGAGRVGGYDHCSSSWRVSGTWRPLAGAAPYLGRVGHVEHGEECRVESVCDIDDVASVHEAVRRVHPYEEPLVLFLPVYDPPAVAPRDAQPPGSSSS</sequence>
<organism evidence="1 2">
    <name type="scientific">Quadrisphaera granulorum</name>
    <dbReference type="NCBI Taxonomy" id="317664"/>
    <lineage>
        <taxon>Bacteria</taxon>
        <taxon>Bacillati</taxon>
        <taxon>Actinomycetota</taxon>
        <taxon>Actinomycetes</taxon>
        <taxon>Kineosporiales</taxon>
        <taxon>Kineosporiaceae</taxon>
        <taxon>Quadrisphaera</taxon>
    </lineage>
</organism>
<dbReference type="PANTHER" id="PTHR41774:SF1">
    <property type="entry name" value="NGG1P INTERACTING FACTOR NIF3"/>
    <property type="match status" value="1"/>
</dbReference>
<dbReference type="Proteomes" id="UP000245469">
    <property type="component" value="Unassembled WGS sequence"/>
</dbReference>
<dbReference type="PANTHER" id="PTHR41774">
    <property type="match status" value="1"/>
</dbReference>
<evidence type="ECO:0000313" key="1">
    <source>
        <dbReference type="EMBL" id="PWJ49586.1"/>
    </source>
</evidence>
<gene>
    <name evidence="1" type="ORF">BXY45_12553</name>
</gene>
<dbReference type="InterPro" id="IPR036069">
    <property type="entry name" value="DUF34/NIF3_sf"/>
</dbReference>
<comment type="caution">
    <text evidence="1">The sequence shown here is derived from an EMBL/GenBank/DDBJ whole genome shotgun (WGS) entry which is preliminary data.</text>
</comment>
<name>A0A315ZVF1_9ACTN</name>
<accession>A0A315ZVF1</accession>
<reference evidence="1 2" key="1">
    <citation type="submission" date="2018-03" db="EMBL/GenBank/DDBJ databases">
        <title>Genomic Encyclopedia of Archaeal and Bacterial Type Strains, Phase II (KMG-II): from individual species to whole genera.</title>
        <authorList>
            <person name="Goeker M."/>
        </authorList>
    </citation>
    <scope>NUCLEOTIDE SEQUENCE [LARGE SCALE GENOMIC DNA]</scope>
    <source>
        <strain evidence="1 2">DSM 44889</strain>
    </source>
</reference>
<dbReference type="RefSeq" id="WP_109775810.1">
    <property type="nucleotide sequence ID" value="NZ_QGDQ01000025.1"/>
</dbReference>
<proteinExistence type="predicted"/>
<dbReference type="InterPro" id="IPR015867">
    <property type="entry name" value="N-reg_PII/ATP_PRibTrfase_C"/>
</dbReference>
<dbReference type="Gene3D" id="3.30.70.120">
    <property type="match status" value="1"/>
</dbReference>
<keyword evidence="2" id="KW-1185">Reference proteome</keyword>
<dbReference type="SUPFAM" id="SSF102705">
    <property type="entry name" value="NIF3 (NGG1p interacting factor 3)-like"/>
    <property type="match status" value="1"/>
</dbReference>
<evidence type="ECO:0000313" key="2">
    <source>
        <dbReference type="Proteomes" id="UP000245469"/>
    </source>
</evidence>
<protein>
    <submittedName>
        <fullName evidence="1">Uncharacterized protein</fullName>
    </submittedName>
</protein>